<dbReference type="SMART" id="SM00034">
    <property type="entry name" value="CLECT"/>
    <property type="match status" value="1"/>
</dbReference>
<dbReference type="Proteomes" id="UP001163046">
    <property type="component" value="Unassembled WGS sequence"/>
</dbReference>
<dbReference type="InterPro" id="IPR018378">
    <property type="entry name" value="C-type_lectin_CS"/>
</dbReference>
<dbReference type="SUPFAM" id="SSF56436">
    <property type="entry name" value="C-type lectin-like"/>
    <property type="match status" value="1"/>
</dbReference>
<dbReference type="EMBL" id="MU825404">
    <property type="protein sequence ID" value="KAJ7391740.1"/>
    <property type="molecule type" value="Genomic_DNA"/>
</dbReference>
<reference evidence="3" key="1">
    <citation type="submission" date="2023-01" db="EMBL/GenBank/DDBJ databases">
        <title>Genome assembly of the deep-sea coral Lophelia pertusa.</title>
        <authorList>
            <person name="Herrera S."/>
            <person name="Cordes E."/>
        </authorList>
    </citation>
    <scope>NUCLEOTIDE SEQUENCE</scope>
    <source>
        <strain evidence="3">USNM1676648</strain>
        <tissue evidence="3">Polyp</tissue>
    </source>
</reference>
<keyword evidence="4" id="KW-1185">Reference proteome</keyword>
<dbReference type="CDD" id="cd00037">
    <property type="entry name" value="CLECT"/>
    <property type="match status" value="1"/>
</dbReference>
<organism evidence="3 4">
    <name type="scientific">Desmophyllum pertusum</name>
    <dbReference type="NCBI Taxonomy" id="174260"/>
    <lineage>
        <taxon>Eukaryota</taxon>
        <taxon>Metazoa</taxon>
        <taxon>Cnidaria</taxon>
        <taxon>Anthozoa</taxon>
        <taxon>Hexacorallia</taxon>
        <taxon>Scleractinia</taxon>
        <taxon>Caryophylliina</taxon>
        <taxon>Caryophylliidae</taxon>
        <taxon>Desmophyllum</taxon>
    </lineage>
</organism>
<evidence type="ECO:0000256" key="1">
    <source>
        <dbReference type="ARBA" id="ARBA00023157"/>
    </source>
</evidence>
<dbReference type="AlphaFoldDB" id="A0A9X0D9G4"/>
<dbReference type="PROSITE" id="PS00615">
    <property type="entry name" value="C_TYPE_LECTIN_1"/>
    <property type="match status" value="1"/>
</dbReference>
<name>A0A9X0D9G4_9CNID</name>
<gene>
    <name evidence="3" type="primary">CLEC19A_2</name>
    <name evidence="3" type="ORF">OS493_016026</name>
</gene>
<comment type="caution">
    <text evidence="3">The sequence shown here is derived from an EMBL/GenBank/DDBJ whole genome shotgun (WGS) entry which is preliminary data.</text>
</comment>
<dbReference type="InterPro" id="IPR050111">
    <property type="entry name" value="C-type_lectin/snaclec_domain"/>
</dbReference>
<evidence type="ECO:0000313" key="4">
    <source>
        <dbReference type="Proteomes" id="UP001163046"/>
    </source>
</evidence>
<dbReference type="InterPro" id="IPR016186">
    <property type="entry name" value="C-type_lectin-like/link_sf"/>
</dbReference>
<feature type="domain" description="C-type lectin" evidence="2">
    <location>
        <begin position="1"/>
        <end position="117"/>
    </location>
</feature>
<dbReference type="InterPro" id="IPR001304">
    <property type="entry name" value="C-type_lectin-like"/>
</dbReference>
<dbReference type="PANTHER" id="PTHR22803">
    <property type="entry name" value="MANNOSE, PHOSPHOLIPASE, LECTIN RECEPTOR RELATED"/>
    <property type="match status" value="1"/>
</dbReference>
<dbReference type="PROSITE" id="PS50041">
    <property type="entry name" value="C_TYPE_LECTIN_2"/>
    <property type="match status" value="1"/>
</dbReference>
<keyword evidence="1" id="KW-1015">Disulfide bond</keyword>
<dbReference type="InterPro" id="IPR016187">
    <property type="entry name" value="CTDL_fold"/>
</dbReference>
<evidence type="ECO:0000313" key="3">
    <source>
        <dbReference type="EMBL" id="KAJ7391740.1"/>
    </source>
</evidence>
<evidence type="ECO:0000259" key="2">
    <source>
        <dbReference type="PROSITE" id="PS50041"/>
    </source>
</evidence>
<dbReference type="Gene3D" id="3.10.100.10">
    <property type="entry name" value="Mannose-Binding Protein A, subunit A"/>
    <property type="match status" value="1"/>
</dbReference>
<protein>
    <submittedName>
        <fullName evidence="3">C-type lectin domain 19 member A</fullName>
    </submittedName>
</protein>
<dbReference type="Pfam" id="PF00059">
    <property type="entry name" value="Lectin_C"/>
    <property type="match status" value="1"/>
</dbReference>
<dbReference type="OrthoDB" id="5954286at2759"/>
<proteinExistence type="predicted"/>
<accession>A0A9X0D9G4</accession>
<sequence length="142" mass="16160">MQSSCYNFFSKALNWNAAKSACETLGSKLVAINSQAEQQALASKITDAQSRWIGLYRDPKDKFRWLWVDGTRPNYTYWNTEEPNSVHEECGEMLSKANYGGKWNDLMCTNSIPYICEIPIGVCPRQLGFACKVPATSFFPRR</sequence>